<dbReference type="PROSITE" id="PS50931">
    <property type="entry name" value="HTH_LYSR"/>
    <property type="match status" value="1"/>
</dbReference>
<dbReference type="Pfam" id="PF03466">
    <property type="entry name" value="LysR_substrate"/>
    <property type="match status" value="1"/>
</dbReference>
<feature type="domain" description="HTH lysR-type" evidence="5">
    <location>
        <begin position="1"/>
        <end position="59"/>
    </location>
</feature>
<sequence>MLEQETIKTFITVVECNSFSKASKILFKTPATITYRIKALEQQLGIQLFKRTTRSITLTLAGEHLYLNCCNWLRWIENMPEELKEIQNGIERQINITINNLLFSPEAVADLLAYLKKQFPFTQFNIKRQVYMGVWDSLLNGDSHFAIGATGWESLDSMFNIYPIGEVSWVFVAEQNHPLAKMTGRLNNETLRNFDAINVEDTSIKMSKRVGWLLPGQREIIVPNLQTKLVCHLKGVSAGFLPKRLCQPYLDSNQLVTCDVVNARLPSQLSIAWRKSNMGKVINELVTLFTNNHPIAEAFYTNIDIKR</sequence>
<protein>
    <submittedName>
        <fullName evidence="6">DNA-binding transcriptional LysR family regulator</fullName>
    </submittedName>
</protein>
<comment type="similarity">
    <text evidence="1">Belongs to the LysR transcriptional regulatory family.</text>
</comment>
<dbReference type="OrthoDB" id="196624at2"/>
<evidence type="ECO:0000313" key="7">
    <source>
        <dbReference type="Proteomes" id="UP000278542"/>
    </source>
</evidence>
<dbReference type="FunFam" id="1.10.10.10:FF:000001">
    <property type="entry name" value="LysR family transcriptional regulator"/>
    <property type="match status" value="1"/>
</dbReference>
<organism evidence="6 7">
    <name type="scientific">Orbus hercynius</name>
    <dbReference type="NCBI Taxonomy" id="593135"/>
    <lineage>
        <taxon>Bacteria</taxon>
        <taxon>Pseudomonadati</taxon>
        <taxon>Pseudomonadota</taxon>
        <taxon>Gammaproteobacteria</taxon>
        <taxon>Orbales</taxon>
        <taxon>Orbaceae</taxon>
        <taxon>Orbus</taxon>
    </lineage>
</organism>
<dbReference type="GO" id="GO:0003700">
    <property type="term" value="F:DNA-binding transcription factor activity"/>
    <property type="evidence" value="ECO:0007669"/>
    <property type="project" value="InterPro"/>
</dbReference>
<accession>A0A495RJ40</accession>
<proteinExistence type="inferred from homology"/>
<dbReference type="SUPFAM" id="SSF46785">
    <property type="entry name" value="Winged helix' DNA-binding domain"/>
    <property type="match status" value="1"/>
</dbReference>
<keyword evidence="7" id="KW-1185">Reference proteome</keyword>
<dbReference type="AlphaFoldDB" id="A0A495RJ40"/>
<dbReference type="Proteomes" id="UP000278542">
    <property type="component" value="Unassembled WGS sequence"/>
</dbReference>
<evidence type="ECO:0000259" key="5">
    <source>
        <dbReference type="PROSITE" id="PS50931"/>
    </source>
</evidence>
<dbReference type="Pfam" id="PF00126">
    <property type="entry name" value="HTH_1"/>
    <property type="match status" value="1"/>
</dbReference>
<evidence type="ECO:0000256" key="3">
    <source>
        <dbReference type="ARBA" id="ARBA00023125"/>
    </source>
</evidence>
<keyword evidence="2" id="KW-0805">Transcription regulation</keyword>
<dbReference type="InterPro" id="IPR000847">
    <property type="entry name" value="LysR_HTH_N"/>
</dbReference>
<dbReference type="PANTHER" id="PTHR30126:SF18">
    <property type="entry name" value="LYSR FAMILY TRANSCRIPTIONAL REGULATOR"/>
    <property type="match status" value="1"/>
</dbReference>
<comment type="caution">
    <text evidence="6">The sequence shown here is derived from an EMBL/GenBank/DDBJ whole genome shotgun (WGS) entry which is preliminary data.</text>
</comment>
<dbReference type="NCBIfam" id="NF007501">
    <property type="entry name" value="PRK10094.1"/>
    <property type="match status" value="1"/>
</dbReference>
<dbReference type="RefSeq" id="WP_121144361.1">
    <property type="nucleotide sequence ID" value="NZ_RBWY01000001.1"/>
</dbReference>
<dbReference type="EMBL" id="RBWY01000001">
    <property type="protein sequence ID" value="RKS87465.1"/>
    <property type="molecule type" value="Genomic_DNA"/>
</dbReference>
<gene>
    <name evidence="6" type="ORF">DES39_0699</name>
</gene>
<dbReference type="GO" id="GO:0000976">
    <property type="term" value="F:transcription cis-regulatory region binding"/>
    <property type="evidence" value="ECO:0007669"/>
    <property type="project" value="TreeGrafter"/>
</dbReference>
<dbReference type="InterPro" id="IPR005119">
    <property type="entry name" value="LysR_subst-bd"/>
</dbReference>
<evidence type="ECO:0000256" key="4">
    <source>
        <dbReference type="ARBA" id="ARBA00023163"/>
    </source>
</evidence>
<keyword evidence="3 6" id="KW-0238">DNA-binding</keyword>
<keyword evidence="4" id="KW-0804">Transcription</keyword>
<name>A0A495RJ40_9GAMM</name>
<dbReference type="InterPro" id="IPR036390">
    <property type="entry name" value="WH_DNA-bd_sf"/>
</dbReference>
<evidence type="ECO:0000256" key="1">
    <source>
        <dbReference type="ARBA" id="ARBA00009437"/>
    </source>
</evidence>
<dbReference type="InterPro" id="IPR036388">
    <property type="entry name" value="WH-like_DNA-bd_sf"/>
</dbReference>
<dbReference type="Gene3D" id="1.10.10.10">
    <property type="entry name" value="Winged helix-like DNA-binding domain superfamily/Winged helix DNA-binding domain"/>
    <property type="match status" value="1"/>
</dbReference>
<evidence type="ECO:0000313" key="6">
    <source>
        <dbReference type="EMBL" id="RKS87465.1"/>
    </source>
</evidence>
<dbReference type="Gene3D" id="3.40.190.290">
    <property type="match status" value="1"/>
</dbReference>
<dbReference type="SUPFAM" id="SSF53850">
    <property type="entry name" value="Periplasmic binding protein-like II"/>
    <property type="match status" value="1"/>
</dbReference>
<evidence type="ECO:0000256" key="2">
    <source>
        <dbReference type="ARBA" id="ARBA00023015"/>
    </source>
</evidence>
<dbReference type="PANTHER" id="PTHR30126">
    <property type="entry name" value="HTH-TYPE TRANSCRIPTIONAL REGULATOR"/>
    <property type="match status" value="1"/>
</dbReference>
<reference evidence="6 7" key="1">
    <citation type="submission" date="2018-10" db="EMBL/GenBank/DDBJ databases">
        <title>Genomic Encyclopedia of Type Strains, Phase IV (KMG-IV): sequencing the most valuable type-strain genomes for metagenomic binning, comparative biology and taxonomic classification.</title>
        <authorList>
            <person name="Goeker M."/>
        </authorList>
    </citation>
    <scope>NUCLEOTIDE SEQUENCE [LARGE SCALE GENOMIC DNA]</scope>
    <source>
        <strain evidence="6 7">DSM 22228</strain>
    </source>
</reference>